<evidence type="ECO:0000256" key="1">
    <source>
        <dbReference type="SAM" id="Phobius"/>
    </source>
</evidence>
<proteinExistence type="predicted"/>
<comment type="caution">
    <text evidence="2">The sequence shown here is derived from an EMBL/GenBank/DDBJ whole genome shotgun (WGS) entry which is preliminary data.</text>
</comment>
<dbReference type="EMBL" id="QNUL01000008">
    <property type="protein sequence ID" value="REA61318.1"/>
    <property type="molecule type" value="Genomic_DNA"/>
</dbReference>
<evidence type="ECO:0000313" key="3">
    <source>
        <dbReference type="Proteomes" id="UP000256373"/>
    </source>
</evidence>
<accession>A0A3D8YBE9</accession>
<gene>
    <name evidence="2" type="ORF">DSL64_12800</name>
</gene>
<keyword evidence="3" id="KW-1185">Reference proteome</keyword>
<keyword evidence="1" id="KW-1133">Transmembrane helix</keyword>
<keyword evidence="1" id="KW-0472">Membrane</keyword>
<name>A0A3D8YBE9_9BACT</name>
<reference evidence="2 3" key="1">
    <citation type="submission" date="2018-07" db="EMBL/GenBank/DDBJ databases">
        <title>Dyadobacter roseus sp. nov., isolated from rose rhizosphere soil.</title>
        <authorList>
            <person name="Chen L."/>
        </authorList>
    </citation>
    <scope>NUCLEOTIDE SEQUENCE [LARGE SCALE GENOMIC DNA]</scope>
    <source>
        <strain evidence="2 3">RS19</strain>
    </source>
</reference>
<keyword evidence="1" id="KW-0812">Transmembrane</keyword>
<protein>
    <submittedName>
        <fullName evidence="2">Uncharacterized protein</fullName>
    </submittedName>
</protein>
<feature type="transmembrane region" description="Helical" evidence="1">
    <location>
        <begin position="30"/>
        <end position="53"/>
    </location>
</feature>
<dbReference type="Proteomes" id="UP000256373">
    <property type="component" value="Unassembled WGS sequence"/>
</dbReference>
<sequence length="181" mass="20527">MKNGSINLVNPDKAVHAGLLYFLPKINDMLYLLLTLLNFGLLIWFIFICFSVFKLVKESMGIPALIVFILGCLSFTKERLINKEAPRYNGGDRTIGWQPLESGISHEIVLSYAYPKDTLDRAEGEIIQSGLMGGHQWETTNVTFYENEGKIHYLVSGTHNWKLLGLTLYNEPKQFTGVIKQ</sequence>
<evidence type="ECO:0000313" key="2">
    <source>
        <dbReference type="EMBL" id="REA61318.1"/>
    </source>
</evidence>
<organism evidence="2 3">
    <name type="scientific">Dyadobacter luteus</name>
    <dbReference type="NCBI Taxonomy" id="2259619"/>
    <lineage>
        <taxon>Bacteria</taxon>
        <taxon>Pseudomonadati</taxon>
        <taxon>Bacteroidota</taxon>
        <taxon>Cytophagia</taxon>
        <taxon>Cytophagales</taxon>
        <taxon>Spirosomataceae</taxon>
        <taxon>Dyadobacter</taxon>
    </lineage>
</organism>
<dbReference type="AlphaFoldDB" id="A0A3D8YBE9"/>